<protein>
    <submittedName>
        <fullName evidence="1">Uncharacterized protein</fullName>
    </submittedName>
</protein>
<evidence type="ECO:0000313" key="1">
    <source>
        <dbReference type="EMBL" id="SBT44134.1"/>
    </source>
</evidence>
<dbReference type="Pfam" id="PF19749">
    <property type="entry name" value="DUF6236"/>
    <property type="match status" value="1"/>
</dbReference>
<evidence type="ECO:0000313" key="2">
    <source>
        <dbReference type="Proteomes" id="UP000198765"/>
    </source>
</evidence>
<organism evidence="1 2">
    <name type="scientific">Micromonospora narathiwatensis</name>
    <dbReference type="NCBI Taxonomy" id="299146"/>
    <lineage>
        <taxon>Bacteria</taxon>
        <taxon>Bacillati</taxon>
        <taxon>Actinomycetota</taxon>
        <taxon>Actinomycetes</taxon>
        <taxon>Micromonosporales</taxon>
        <taxon>Micromonosporaceae</taxon>
        <taxon>Micromonospora</taxon>
    </lineage>
</organism>
<dbReference type="Proteomes" id="UP000198765">
    <property type="component" value="Chromosome I"/>
</dbReference>
<proteinExistence type="predicted"/>
<accession>A0A1A8ZJA4</accession>
<dbReference type="EMBL" id="LT594324">
    <property type="protein sequence ID" value="SBT44134.1"/>
    <property type="molecule type" value="Genomic_DNA"/>
</dbReference>
<dbReference type="InterPro" id="IPR046203">
    <property type="entry name" value="DUF6236"/>
</dbReference>
<reference evidence="1 2" key="1">
    <citation type="submission" date="2016-06" db="EMBL/GenBank/DDBJ databases">
        <authorList>
            <person name="Kjaerup R.B."/>
            <person name="Dalgaard T.S."/>
            <person name="Juul-Madsen H.R."/>
        </authorList>
    </citation>
    <scope>NUCLEOTIDE SEQUENCE [LARGE SCALE GENOMIC DNA]</scope>
    <source>
        <strain evidence="1 2">DSM 45248</strain>
    </source>
</reference>
<keyword evidence="2" id="KW-1185">Reference proteome</keyword>
<sequence>MAGMLYYPFSNAPLPVLYQAVLYWDDLATVVASGWQNRVNDRMREVHDAGLYRPIEPYEDFEPIEIGAIEAELNHALDSMPLDDLMPPSSNIDERTNILHLEKIHGSVADELRRHRLVREVPGAPWRLIGSPALVHVVVSVVAEQIARQANERVGFTSEIGLRPHTDMSIAHRLGLEPISGQMATPGWRVDIGQLLPVPAGDVMLSDLLRFRKDYDHERRRMMRAIDDLLMQLSHGQHPADVFRSVKQELAEATEELHAAAGARWKVWSRRAIGVTVATGGAYVGGAASGTSGAITAGLAVLSGVMINVATDTIRGTQAGDSGWQRYRYLHRVQRKLGAIAGGRLR</sequence>
<name>A0A1A8ZJA4_9ACTN</name>
<dbReference type="AlphaFoldDB" id="A0A1A8ZJA4"/>
<dbReference type="PATRIC" id="fig|299146.4.peg.2041"/>
<gene>
    <name evidence="1" type="ORF">GA0070621_1980</name>
</gene>